<dbReference type="PANTHER" id="PTHR10424:SF82">
    <property type="entry name" value="ENVELOPE GLYCOPROTEIN-RELATED"/>
    <property type="match status" value="1"/>
</dbReference>
<keyword evidence="3" id="KW-0946">Virion</keyword>
<dbReference type="InParanoid" id="G3I796"/>
<dbReference type="EMBL" id="JH001415">
    <property type="protein sequence ID" value="EGV98870.1"/>
    <property type="molecule type" value="Genomic_DNA"/>
</dbReference>
<proteinExistence type="predicted"/>
<sequence>MRSYNVTSDHSHCPWGSQRKLTLSAVSGTGLHIGKVPTRHQPLCNITIDTLTDCQNQYLVPAPDTWWVCGTGLTPCLHTSLFNSTRDFCILVQLVPRVIYHDDSSFIDKFDHHTRYKREPVTLTLAVLLGLGVAAGVGTGVAALVQQPYYYNELRAAMDADLEALAQSITKLEESLTSLSEVVLQNRRGLDLLFLCEKTGILKFEGKWMELEETILSEVTQPQNESMVCSHTYMDFTHRANDYKHIIHSTREGMQQGRF</sequence>
<dbReference type="STRING" id="10029.G3I796"/>
<keyword evidence="2" id="KW-1133">Transmembrane helix</keyword>
<keyword evidence="1" id="KW-0175">Coiled coil</keyword>
<evidence type="ECO:0000256" key="1">
    <source>
        <dbReference type="SAM" id="Coils"/>
    </source>
</evidence>
<accession>G3I796</accession>
<dbReference type="PANTHER" id="PTHR10424">
    <property type="entry name" value="VIRAL ENVELOPE PROTEIN"/>
    <property type="match status" value="1"/>
</dbReference>
<name>G3I796_CRIGR</name>
<dbReference type="InterPro" id="IPR018154">
    <property type="entry name" value="TLV/ENV_coat_polyprotein"/>
</dbReference>
<organism evidence="3 4">
    <name type="scientific">Cricetulus griseus</name>
    <name type="common">Chinese hamster</name>
    <name type="synonym">Cricetulus barabensis griseus</name>
    <dbReference type="NCBI Taxonomy" id="10029"/>
    <lineage>
        <taxon>Eukaryota</taxon>
        <taxon>Metazoa</taxon>
        <taxon>Chordata</taxon>
        <taxon>Craniata</taxon>
        <taxon>Vertebrata</taxon>
        <taxon>Euteleostomi</taxon>
        <taxon>Mammalia</taxon>
        <taxon>Eutheria</taxon>
        <taxon>Euarchontoglires</taxon>
        <taxon>Glires</taxon>
        <taxon>Rodentia</taxon>
        <taxon>Myomorpha</taxon>
        <taxon>Muroidea</taxon>
        <taxon>Cricetidae</taxon>
        <taxon>Cricetinae</taxon>
        <taxon>Cricetulus</taxon>
    </lineage>
</organism>
<reference evidence="4" key="1">
    <citation type="journal article" date="2011" name="Nat. Biotechnol.">
        <title>The genomic sequence of the Chinese hamster ovary (CHO)-K1 cell line.</title>
        <authorList>
            <person name="Xu X."/>
            <person name="Nagarajan H."/>
            <person name="Lewis N.E."/>
            <person name="Pan S."/>
            <person name="Cai Z."/>
            <person name="Liu X."/>
            <person name="Chen W."/>
            <person name="Xie M."/>
            <person name="Wang W."/>
            <person name="Hammond S."/>
            <person name="Andersen M.R."/>
            <person name="Neff N."/>
            <person name="Passarelli B."/>
            <person name="Koh W."/>
            <person name="Fan H.C."/>
            <person name="Wang J."/>
            <person name="Gui Y."/>
            <person name="Lee K.H."/>
            <person name="Betenbaugh M.J."/>
            <person name="Quake S.R."/>
            <person name="Famili I."/>
            <person name="Palsson B.O."/>
            <person name="Wang J."/>
        </authorList>
    </citation>
    <scope>NUCLEOTIDE SEQUENCE [LARGE SCALE GENOMIC DNA]</scope>
    <source>
        <strain evidence="4">CHO K1 cell line</strain>
    </source>
</reference>
<dbReference type="Proteomes" id="UP000001075">
    <property type="component" value="Unassembled WGS sequence"/>
</dbReference>
<dbReference type="Gene3D" id="1.10.287.210">
    <property type="match status" value="1"/>
</dbReference>
<evidence type="ECO:0000256" key="2">
    <source>
        <dbReference type="SAM" id="Phobius"/>
    </source>
</evidence>
<keyword evidence="2" id="KW-0812">Transmembrane</keyword>
<feature type="transmembrane region" description="Helical" evidence="2">
    <location>
        <begin position="123"/>
        <end position="145"/>
    </location>
</feature>
<evidence type="ECO:0000313" key="4">
    <source>
        <dbReference type="Proteomes" id="UP000001075"/>
    </source>
</evidence>
<keyword evidence="3" id="KW-0261">Viral envelope protein</keyword>
<keyword evidence="2" id="KW-0472">Membrane</keyword>
<dbReference type="Pfam" id="PF00429">
    <property type="entry name" value="TLV_coat"/>
    <property type="match status" value="1"/>
</dbReference>
<evidence type="ECO:0000313" key="3">
    <source>
        <dbReference type="EMBL" id="EGV98870.1"/>
    </source>
</evidence>
<gene>
    <name evidence="3" type="ORF">I79_019381</name>
</gene>
<feature type="coiled-coil region" evidence="1">
    <location>
        <begin position="155"/>
        <end position="182"/>
    </location>
</feature>
<dbReference type="AlphaFoldDB" id="G3I796"/>
<protein>
    <submittedName>
        <fullName evidence="3">Envelope glycoprotein</fullName>
    </submittedName>
</protein>
<dbReference type="SUPFAM" id="SSF58069">
    <property type="entry name" value="Virus ectodomain"/>
    <property type="match status" value="1"/>
</dbReference>